<comment type="caution">
    <text evidence="2">The sequence shown here is derived from an EMBL/GenBank/DDBJ whole genome shotgun (WGS) entry which is preliminary data.</text>
</comment>
<dbReference type="EMBL" id="JACHDO010000001">
    <property type="protein sequence ID" value="MBB5489818.1"/>
    <property type="molecule type" value="Genomic_DNA"/>
</dbReference>
<organism evidence="2 3">
    <name type="scientific">Nocardiopsis metallicus</name>
    <dbReference type="NCBI Taxonomy" id="179819"/>
    <lineage>
        <taxon>Bacteria</taxon>
        <taxon>Bacillati</taxon>
        <taxon>Actinomycetota</taxon>
        <taxon>Actinomycetes</taxon>
        <taxon>Streptosporangiales</taxon>
        <taxon>Nocardiopsidaceae</taxon>
        <taxon>Nocardiopsis</taxon>
    </lineage>
</organism>
<evidence type="ECO:0000256" key="1">
    <source>
        <dbReference type="SAM" id="MobiDB-lite"/>
    </source>
</evidence>
<feature type="region of interest" description="Disordered" evidence="1">
    <location>
        <begin position="98"/>
        <end position="119"/>
    </location>
</feature>
<proteinExistence type="predicted"/>
<evidence type="ECO:0000313" key="3">
    <source>
        <dbReference type="Proteomes" id="UP000579647"/>
    </source>
</evidence>
<dbReference type="RefSeq" id="WP_184362405.1">
    <property type="nucleotide sequence ID" value="NZ_BAAAKM010000046.1"/>
</dbReference>
<reference evidence="2 3" key="1">
    <citation type="submission" date="2020-08" db="EMBL/GenBank/DDBJ databases">
        <title>Sequencing the genomes of 1000 actinobacteria strains.</title>
        <authorList>
            <person name="Klenk H.-P."/>
        </authorList>
    </citation>
    <scope>NUCLEOTIDE SEQUENCE [LARGE SCALE GENOMIC DNA]</scope>
    <source>
        <strain evidence="2 3">DSM 44598</strain>
    </source>
</reference>
<sequence>MTRRHAFEPGFDLCLPEERTVLVPTDPVWYTGRRIPATVPETVAAWQRATGSLVFVDGTFQYMRRDGELREDSAHLPIGQTPRIVCPAQYPPIPRWEILGAGTSHNRSEPLRTTPQRSR</sequence>
<name>A0A840WIB9_9ACTN</name>
<accession>A0A840WIB9</accession>
<dbReference type="Proteomes" id="UP000579647">
    <property type="component" value="Unassembled WGS sequence"/>
</dbReference>
<gene>
    <name evidence="2" type="ORF">HNR07_000955</name>
</gene>
<protein>
    <submittedName>
        <fullName evidence="2">Uncharacterized protein</fullName>
    </submittedName>
</protein>
<keyword evidence="3" id="KW-1185">Reference proteome</keyword>
<evidence type="ECO:0000313" key="2">
    <source>
        <dbReference type="EMBL" id="MBB5489818.1"/>
    </source>
</evidence>
<dbReference type="AlphaFoldDB" id="A0A840WIB9"/>